<proteinExistence type="predicted"/>
<evidence type="ECO:0000259" key="2">
    <source>
        <dbReference type="Pfam" id="PF07885"/>
    </source>
</evidence>
<dbReference type="EMBL" id="MASI01000008">
    <property type="protein sequence ID" value="ODA66418.1"/>
    <property type="molecule type" value="Genomic_DNA"/>
</dbReference>
<protein>
    <submittedName>
        <fullName evidence="3">Ion channel</fullName>
    </submittedName>
</protein>
<dbReference type="SUPFAM" id="SSF81324">
    <property type="entry name" value="Voltage-gated potassium channels"/>
    <property type="match status" value="1"/>
</dbReference>
<gene>
    <name evidence="3" type="ORF">A7A08_02816</name>
</gene>
<feature type="domain" description="Potassium channel" evidence="2">
    <location>
        <begin position="93"/>
        <end position="140"/>
    </location>
</feature>
<accession>A0A1E2RWF3</accession>
<keyword evidence="1" id="KW-0812">Transmembrane</keyword>
<evidence type="ECO:0000256" key="1">
    <source>
        <dbReference type="SAM" id="Phobius"/>
    </source>
</evidence>
<keyword evidence="1" id="KW-0472">Membrane</keyword>
<reference evidence="3 4" key="1">
    <citation type="submission" date="2016-07" db="EMBL/GenBank/DDBJ databases">
        <title>Draft genome sequence of Methyloligella halotolerans C2T (VKM B-2706T=CCUG 61687T=DSM 25045T), a halotolerant polyhydroxybutyrate accumulating methylotroph.</title>
        <authorList>
            <person name="Vasilenko O.V."/>
            <person name="Doronina N.V."/>
            <person name="Poroshina M.N."/>
            <person name="Tarlachkov S.V."/>
            <person name="Trotsenko Y.A."/>
        </authorList>
    </citation>
    <scope>NUCLEOTIDE SEQUENCE [LARGE SCALE GENOMIC DNA]</scope>
    <source>
        <strain evidence="3 4">VKM B-2706</strain>
    </source>
</reference>
<dbReference type="Proteomes" id="UP000095087">
    <property type="component" value="Unassembled WGS sequence"/>
</dbReference>
<feature type="transmembrane region" description="Helical" evidence="1">
    <location>
        <begin position="20"/>
        <end position="39"/>
    </location>
</feature>
<feature type="transmembrane region" description="Helical" evidence="1">
    <location>
        <begin position="51"/>
        <end position="71"/>
    </location>
</feature>
<evidence type="ECO:0000313" key="3">
    <source>
        <dbReference type="EMBL" id="ODA66418.1"/>
    </source>
</evidence>
<dbReference type="PATRIC" id="fig|1177755.3.peg.2839"/>
<dbReference type="Gene3D" id="1.10.287.70">
    <property type="match status" value="1"/>
</dbReference>
<name>A0A1E2RWF3_9HYPH</name>
<keyword evidence="1" id="KW-1133">Transmembrane helix</keyword>
<comment type="caution">
    <text evidence="3">The sequence shown here is derived from an EMBL/GenBank/DDBJ whole genome shotgun (WGS) entry which is preliminary data.</text>
</comment>
<keyword evidence="4" id="KW-1185">Reference proteome</keyword>
<evidence type="ECO:0000313" key="4">
    <source>
        <dbReference type="Proteomes" id="UP000095087"/>
    </source>
</evidence>
<dbReference type="Pfam" id="PF07885">
    <property type="entry name" value="Ion_trans_2"/>
    <property type="match status" value="1"/>
</dbReference>
<feature type="transmembrane region" description="Helical" evidence="1">
    <location>
        <begin position="120"/>
        <end position="140"/>
    </location>
</feature>
<dbReference type="RefSeq" id="WP_069095964.1">
    <property type="nucleotide sequence ID" value="NZ_MASI01000008.1"/>
</dbReference>
<sequence length="178" mass="19528">MDNQMLAVSWDELFVGGGASAVNLVIHATLLAVIVRVVAALRHYRMLGPSVIQRTVVIYVAGLLLVMAHYLEVRVWAKTYEWVAAAPPDTPLVYFAFSNYTTLGYGDIIPVPAWRLLGPITALNGILLIGWSTALIYAVLRGTDDAKTAGPLSTEAAQEIKKDVKEAEEEVEREFKKT</sequence>
<dbReference type="STRING" id="1177755.A7A08_02816"/>
<organism evidence="3 4">
    <name type="scientific">Methyloligella halotolerans</name>
    <dbReference type="NCBI Taxonomy" id="1177755"/>
    <lineage>
        <taxon>Bacteria</taxon>
        <taxon>Pseudomonadati</taxon>
        <taxon>Pseudomonadota</taxon>
        <taxon>Alphaproteobacteria</taxon>
        <taxon>Hyphomicrobiales</taxon>
        <taxon>Hyphomicrobiaceae</taxon>
        <taxon>Methyloligella</taxon>
    </lineage>
</organism>
<dbReference type="AlphaFoldDB" id="A0A1E2RWF3"/>
<dbReference type="InterPro" id="IPR013099">
    <property type="entry name" value="K_chnl_dom"/>
</dbReference>